<dbReference type="InterPro" id="IPR025309">
    <property type="entry name" value="KTSC_dom"/>
</dbReference>
<dbReference type="Pfam" id="PF13619">
    <property type="entry name" value="KTSC"/>
    <property type="match status" value="1"/>
</dbReference>
<evidence type="ECO:0000313" key="3">
    <source>
        <dbReference type="Proteomes" id="UP001164676"/>
    </source>
</evidence>
<evidence type="ECO:0000259" key="1">
    <source>
        <dbReference type="Pfam" id="PF13619"/>
    </source>
</evidence>
<name>A0ABY7LC57_9GAMM</name>
<protein>
    <submittedName>
        <fullName evidence="2">KTSC domain-containing protein</fullName>
    </submittedName>
</protein>
<evidence type="ECO:0000313" key="2">
    <source>
        <dbReference type="EMBL" id="WBA14823.1"/>
    </source>
</evidence>
<keyword evidence="3" id="KW-1185">Reference proteome</keyword>
<sequence>MLDVRFKYGGGYRYYDVPEYIGNAFINASSHGTYFNDFIKDQYDYEKIEG</sequence>
<proteinExistence type="predicted"/>
<gene>
    <name evidence="2" type="ORF">N7E60_00380</name>
</gene>
<feature type="domain" description="KTSC" evidence="1">
    <location>
        <begin position="2"/>
        <end position="43"/>
    </location>
</feature>
<organism evidence="2 3">
    <name type="scientific">Salinivibrio proteolyticus</name>
    <dbReference type="NCBI Taxonomy" id="334715"/>
    <lineage>
        <taxon>Bacteria</taxon>
        <taxon>Pseudomonadati</taxon>
        <taxon>Pseudomonadota</taxon>
        <taxon>Gammaproteobacteria</taxon>
        <taxon>Vibrionales</taxon>
        <taxon>Vibrionaceae</taxon>
        <taxon>Salinivibrio</taxon>
    </lineage>
</organism>
<dbReference type="Proteomes" id="UP001164676">
    <property type="component" value="Chromosome"/>
</dbReference>
<reference evidence="2" key="1">
    <citation type="submission" date="2022-09" db="EMBL/GenBank/DDBJ databases">
        <authorList>
            <person name="Li Z.-J."/>
        </authorList>
    </citation>
    <scope>NUCLEOTIDE SEQUENCE</scope>
    <source>
        <strain evidence="2">TGB10</strain>
    </source>
</reference>
<dbReference type="RefSeq" id="WP_269597832.1">
    <property type="nucleotide sequence ID" value="NZ_CP114584.1"/>
</dbReference>
<dbReference type="EMBL" id="CP114584">
    <property type="protein sequence ID" value="WBA14823.1"/>
    <property type="molecule type" value="Genomic_DNA"/>
</dbReference>
<accession>A0ABY7LC57</accession>